<dbReference type="PANTHER" id="PTHR43072">
    <property type="entry name" value="N-ACETYLTRANSFERASE"/>
    <property type="match status" value="1"/>
</dbReference>
<dbReference type="eggNOG" id="arCOG00830">
    <property type="taxonomic scope" value="Archaea"/>
</dbReference>
<dbReference type="PROSITE" id="PS51186">
    <property type="entry name" value="GNAT"/>
    <property type="match status" value="1"/>
</dbReference>
<dbReference type="AlphaFoldDB" id="E7QSG0"/>
<dbReference type="Gene3D" id="3.40.630.30">
    <property type="match status" value="1"/>
</dbReference>
<proteinExistence type="predicted"/>
<evidence type="ECO:0000313" key="5">
    <source>
        <dbReference type="Proteomes" id="UP000184203"/>
    </source>
</evidence>
<reference evidence="5" key="3">
    <citation type="submission" date="2016-11" db="EMBL/GenBank/DDBJ databases">
        <authorList>
            <person name="Varghese N."/>
            <person name="Submissions S."/>
        </authorList>
    </citation>
    <scope>NUCLEOTIDE SEQUENCE [LARGE SCALE GENOMIC DNA]</scope>
    <source>
        <strain evidence="5">DX253</strain>
    </source>
</reference>
<dbReference type="CDD" id="cd04301">
    <property type="entry name" value="NAT_SF"/>
    <property type="match status" value="1"/>
</dbReference>
<dbReference type="InterPro" id="IPR016181">
    <property type="entry name" value="Acyl_CoA_acyltransferase"/>
</dbReference>
<keyword evidence="5" id="KW-1185">Reference proteome</keyword>
<dbReference type="SUPFAM" id="SSF55729">
    <property type="entry name" value="Acyl-CoA N-acyltransferases (Nat)"/>
    <property type="match status" value="1"/>
</dbReference>
<dbReference type="OrthoDB" id="129730at2157"/>
<name>E7QSG0_HALPU</name>
<dbReference type="GO" id="GO:0016747">
    <property type="term" value="F:acyltransferase activity, transferring groups other than amino-acyl groups"/>
    <property type="evidence" value="ECO:0007669"/>
    <property type="project" value="InterPro"/>
</dbReference>
<protein>
    <submittedName>
        <fullName evidence="2">GCN5-related N-acetyltransferase</fullName>
    </submittedName>
    <submittedName>
        <fullName evidence="3">Phosphinothricin acetyltransferase</fullName>
    </submittedName>
</protein>
<dbReference type="NCBIfam" id="NF040504">
    <property type="entry name" value="resist_ArsN1b"/>
    <property type="match status" value="1"/>
</dbReference>
<dbReference type="EMBL" id="AEMG01000006">
    <property type="protein sequence ID" value="EFW92929.1"/>
    <property type="molecule type" value="Genomic_DNA"/>
</dbReference>
<evidence type="ECO:0000259" key="1">
    <source>
        <dbReference type="PROSITE" id="PS51186"/>
    </source>
</evidence>
<dbReference type="STRING" id="797209.GCA_000376445_00416"/>
<accession>E7QSG0</accession>
<dbReference type="EMBL" id="FRAN01000001">
    <property type="protein sequence ID" value="SHK08573.1"/>
    <property type="molecule type" value="Genomic_DNA"/>
</dbReference>
<reference evidence="2 4" key="1">
    <citation type="journal article" date="2014" name="ISME J.">
        <title>Trehalose/2-sulfotrehalose biosynthesis and glycine-betaine uptake are widely spread mechanisms for osmoadaptation in the Halobacteriales.</title>
        <authorList>
            <person name="Youssef N.H."/>
            <person name="Savage-Ashlock K.N."/>
            <person name="McCully A.L."/>
            <person name="Luedtke B."/>
            <person name="Shaw E.I."/>
            <person name="Hoff W.D."/>
            <person name="Elshahed M.S."/>
        </authorList>
    </citation>
    <scope>NUCLEOTIDE SEQUENCE [LARGE SCALE GENOMIC DNA]</scope>
    <source>
        <strain evidence="2 4">DX253</strain>
    </source>
</reference>
<dbReference type="Pfam" id="PF13420">
    <property type="entry name" value="Acetyltransf_4"/>
    <property type="match status" value="1"/>
</dbReference>
<dbReference type="PANTHER" id="PTHR43072:SF8">
    <property type="entry name" value="ACYLTRANSFERASE FABY-RELATED"/>
    <property type="match status" value="1"/>
</dbReference>
<dbReference type="Proteomes" id="UP000184203">
    <property type="component" value="Unassembled WGS sequence"/>
</dbReference>
<evidence type="ECO:0000313" key="4">
    <source>
        <dbReference type="Proteomes" id="UP000003751"/>
    </source>
</evidence>
<keyword evidence="2" id="KW-0808">Transferase</keyword>
<gene>
    <name evidence="3" type="ORF">SAMN05444342_0522</name>
    <name evidence="2" type="ORF">ZOD2009_08664</name>
</gene>
<reference evidence="3" key="2">
    <citation type="submission" date="2016-11" db="EMBL/GenBank/DDBJ databases">
        <authorList>
            <person name="Jaros S."/>
            <person name="Januszkiewicz K."/>
            <person name="Wedrychowicz H."/>
        </authorList>
    </citation>
    <scope>NUCLEOTIDE SEQUENCE [LARGE SCALE GENOMIC DNA]</scope>
    <source>
        <strain evidence="3">DX253</strain>
    </source>
</reference>
<evidence type="ECO:0000313" key="2">
    <source>
        <dbReference type="EMBL" id="EFW92929.1"/>
    </source>
</evidence>
<evidence type="ECO:0000313" key="3">
    <source>
        <dbReference type="EMBL" id="SHK08573.1"/>
    </source>
</evidence>
<dbReference type="Proteomes" id="UP000003751">
    <property type="component" value="Unassembled WGS sequence"/>
</dbReference>
<dbReference type="PATRIC" id="fig|797209.4.peg.1733"/>
<dbReference type="InterPro" id="IPR000182">
    <property type="entry name" value="GNAT_dom"/>
</dbReference>
<organism evidence="2 4">
    <name type="scientific">Haladaptatus paucihalophilus DX253</name>
    <dbReference type="NCBI Taxonomy" id="797209"/>
    <lineage>
        <taxon>Archaea</taxon>
        <taxon>Methanobacteriati</taxon>
        <taxon>Methanobacteriota</taxon>
        <taxon>Stenosarchaea group</taxon>
        <taxon>Halobacteria</taxon>
        <taxon>Halobacteriales</taxon>
        <taxon>Haladaptataceae</taxon>
        <taxon>Haladaptatus</taxon>
    </lineage>
</organism>
<sequence length="196" mass="22040">MPNLRFAETGDAADIAAIYAPVVRETTISFETTPPDEDEMADRIQTTLPTYPWVVCEHDDELLGYAYAGSHRSREAYQWSADVSVYVHRDHRRSGVGNGLYESLFSLLERQGFYNAYAGIALPNPASVGLHESLGFEHVGTYEAVGYKDDAWRSVGWWHRRLRPLDDPEPPLPLTEVPENAVEDALNCGRESIRIT</sequence>
<dbReference type="RefSeq" id="WP_007978908.1">
    <property type="nucleotide sequence ID" value="NZ_AEMG01000006.1"/>
</dbReference>
<feature type="domain" description="N-acetyltransferase" evidence="1">
    <location>
        <begin position="2"/>
        <end position="164"/>
    </location>
</feature>